<dbReference type="Pfam" id="PF11992">
    <property type="entry name" value="TgpA_N"/>
    <property type="match status" value="1"/>
</dbReference>
<evidence type="ECO:0000313" key="4">
    <source>
        <dbReference type="EMBL" id="NRT57509.1"/>
    </source>
</evidence>
<dbReference type="InterPro" id="IPR052901">
    <property type="entry name" value="Bact_TGase-like"/>
</dbReference>
<feature type="transmembrane region" description="Helical" evidence="2">
    <location>
        <begin position="140"/>
        <end position="160"/>
    </location>
</feature>
<keyword evidence="2" id="KW-0812">Transmembrane</keyword>
<dbReference type="PANTHER" id="PTHR42736">
    <property type="entry name" value="PROTEIN-GLUTAMINE GAMMA-GLUTAMYLTRANSFERASE"/>
    <property type="match status" value="1"/>
</dbReference>
<organism evidence="4 5">
    <name type="scientific">Sphaerotilus uruguayifluvii</name>
    <dbReference type="NCBI Taxonomy" id="2735897"/>
    <lineage>
        <taxon>Bacteria</taxon>
        <taxon>Pseudomonadati</taxon>
        <taxon>Pseudomonadota</taxon>
        <taxon>Betaproteobacteria</taxon>
        <taxon>Burkholderiales</taxon>
        <taxon>Sphaerotilaceae</taxon>
        <taxon>Sphaerotilus</taxon>
    </lineage>
</organism>
<dbReference type="RefSeq" id="WP_173806480.1">
    <property type="nucleotide sequence ID" value="NZ_JABSNM010000016.1"/>
</dbReference>
<feature type="domain" description="Transglutaminase-like" evidence="3">
    <location>
        <begin position="436"/>
        <end position="507"/>
    </location>
</feature>
<name>A0ABX2G625_9BURK</name>
<evidence type="ECO:0000256" key="1">
    <source>
        <dbReference type="SAM" id="MobiDB-lite"/>
    </source>
</evidence>
<feature type="transmembrane region" description="Helical" evidence="2">
    <location>
        <begin position="64"/>
        <end position="83"/>
    </location>
</feature>
<keyword evidence="5" id="KW-1185">Reference proteome</keyword>
<accession>A0ABX2G625</accession>
<evidence type="ECO:0000256" key="2">
    <source>
        <dbReference type="SAM" id="Phobius"/>
    </source>
</evidence>
<feature type="transmembrane region" description="Helical" evidence="2">
    <location>
        <begin position="581"/>
        <end position="601"/>
    </location>
</feature>
<reference evidence="4 5" key="1">
    <citation type="submission" date="2020-05" db="EMBL/GenBank/DDBJ databases">
        <title>Genomic Encyclopedia of Type Strains, Phase IV (KMG-V): Genome sequencing to study the core and pangenomes of soil and plant-associated prokaryotes.</title>
        <authorList>
            <person name="Whitman W."/>
        </authorList>
    </citation>
    <scope>NUCLEOTIDE SEQUENCE [LARGE SCALE GENOMIC DNA]</scope>
    <source>
        <strain evidence="4 5">C29</strain>
    </source>
</reference>
<feature type="transmembrane region" description="Helical" evidence="2">
    <location>
        <begin position="172"/>
        <end position="191"/>
    </location>
</feature>
<evidence type="ECO:0000259" key="3">
    <source>
        <dbReference type="SMART" id="SM00460"/>
    </source>
</evidence>
<dbReference type="Proteomes" id="UP001516061">
    <property type="component" value="Unassembled WGS sequence"/>
</dbReference>
<dbReference type="SUPFAM" id="SSF54001">
    <property type="entry name" value="Cysteine proteinases"/>
    <property type="match status" value="1"/>
</dbReference>
<gene>
    <name evidence="4" type="ORF">HNQ01_003265</name>
</gene>
<dbReference type="InterPro" id="IPR002931">
    <property type="entry name" value="Transglutaminase-like"/>
</dbReference>
<dbReference type="InterPro" id="IPR021878">
    <property type="entry name" value="TgpA_N"/>
</dbReference>
<keyword evidence="2" id="KW-0472">Membrane</keyword>
<comment type="caution">
    <text evidence="4">The sequence shown here is derived from an EMBL/GenBank/DDBJ whole genome shotgun (WGS) entry which is preliminary data.</text>
</comment>
<proteinExistence type="predicted"/>
<sequence>MSRLLHAWTVALDSRPRETRDTLFLLAVLAWTLLPQISQVPLWCAALAYAALAWRARLAWRGAALPSRWMLLLALLGAGAGTLLSHQTLLGKSAGLTLLVVLAALKTLELRARRDATVVFFLGFFLVLASFLHSQSLATALAMALSVWTLLAALVLAHMPQGRPPLLQSLKLAARLLLTGLPLIVLLFLLFPRMAPLWSLPSEGGGRTGLSDRLQLGQVAELAQDDSPALRLQFDGPVPEPARLYFRGPVLAEPDGTGWRIRPGASGEPLPAPRPGATLLRYRMTVEPLGITTLPLLESARFGPLPAEGHPRWLRHRDGAWLSERPLDARLQVEAQAVLDTPEHVAPGARPSTPAPASATALVAAQPLPEALQPQVELPAGHHPRTIAWARGQLGGDGERDPARLAQRLLERIRREPYVYTLTPGESGPEPVDEFWLDRRSGFCEHYASAFVIAMRALGVPARLVTGYQGGRVNPVNGVLEVRQSDAHAWVEYHDPRRGWVRVDPTAAIAPERVMLPGPGGAGRRLDGAFAALDPALLERMRALWSAADHRWNQWVLGYGRQGQRDLAGALGWSLPDTAGLVRLLAGLIGLLGLAGALLAARAGRQRPPDELWLQGYERLRQELARRGLDSRASVPPATLAQQVRLHWGEAGEPVALRLQGLGEWRYAAPVARRPALRPLLREALKAARRLPRRPGPPAPATAAPPSDPPR</sequence>
<dbReference type="EMBL" id="JABSNM010000016">
    <property type="protein sequence ID" value="NRT57509.1"/>
    <property type="molecule type" value="Genomic_DNA"/>
</dbReference>
<feature type="transmembrane region" description="Helical" evidence="2">
    <location>
        <begin position="117"/>
        <end position="134"/>
    </location>
</feature>
<feature type="transmembrane region" description="Helical" evidence="2">
    <location>
        <begin position="23"/>
        <end position="52"/>
    </location>
</feature>
<evidence type="ECO:0000313" key="5">
    <source>
        <dbReference type="Proteomes" id="UP001516061"/>
    </source>
</evidence>
<keyword evidence="2" id="KW-1133">Transmembrane helix</keyword>
<dbReference type="PANTHER" id="PTHR42736:SF1">
    <property type="entry name" value="PROTEIN-GLUTAMINE GAMMA-GLUTAMYLTRANSFERASE"/>
    <property type="match status" value="1"/>
</dbReference>
<dbReference type="Pfam" id="PF01841">
    <property type="entry name" value="Transglut_core"/>
    <property type="match status" value="1"/>
</dbReference>
<dbReference type="Gene3D" id="3.10.620.30">
    <property type="match status" value="1"/>
</dbReference>
<dbReference type="SMART" id="SM00460">
    <property type="entry name" value="TGc"/>
    <property type="match status" value="1"/>
</dbReference>
<dbReference type="InterPro" id="IPR038765">
    <property type="entry name" value="Papain-like_cys_pep_sf"/>
</dbReference>
<feature type="region of interest" description="Disordered" evidence="1">
    <location>
        <begin position="687"/>
        <end position="711"/>
    </location>
</feature>
<protein>
    <submittedName>
        <fullName evidence="4">Transglutaminase-like putative cysteine protease</fullName>
    </submittedName>
</protein>